<sequence length="754" mass="86546">MQVFTTKMESRRTVILPDMFKGFVVETPPMNPNYETVKPISESWLAEKCSFSPRMKKRIELCDFAVFISIAAPDAPFDRLKTMCDWGNWVFPFDDMFDEGSLKSDPKRSQVVIDSLMADMLDKTYTRTKSAVVQAHDDIFRRVSQGSTAGARRRFALAMKQYTDGVVHHVKQFSTNSIPSIQEMLDTRRLSSGVTPLYHLIEYAHDIKLPDEVFENPIIQRLELLGADFVLLSNDILSYRKEENDDCPFSMVAACRMTGQSPQEAFNTVGNLLEERYQYWQKAIEQLPSWGAEIDANVARYIQGIQNVVQANITWSFRSGRYFGKQAPEIRRTRMIDVMVNPPFLQARQLRSDALIEAFFSNVNHHYNFIHPPAFIRQYVNWSCRTQQRCLQDLQLTTLIFMMCACVTQHLDLDSQTTLGIHLAQPPKDVSKAYHDAGTRLAEAIPAGSYHLINLQWKVLSICWFKGEAKFTEAWHTIGLAVQEAYELGLHKSRHKATHDIEVQIGRRAWRVLYCWNWQLSSILGRPFIMNDIDSEPELPDLKGSAPTPTLHIKLQYQLISSLAKRWQTPQNINSPSKVRDYKKMVEHHVSSFPAVFALSDPDTSKDAEWPWVVTHRYYVQTMAYFMILQPYKSYLLHPSTDLSVPEIQQLRAEAVECSLKTLQIATQWASRVSQGDGQFHLVVLCLFDTAAFLSMSLQRDQVKNFPQRIKVVVAVNEAVTTLKELQAISRGAQSSYGLLCKILRKMDWNATNR</sequence>
<keyword evidence="2" id="KW-0539">Nucleus</keyword>
<dbReference type="AlphaFoldDB" id="W9IFW2"/>
<feature type="domain" description="Xylanolytic transcriptional activator regulatory" evidence="3">
    <location>
        <begin position="474"/>
        <end position="546"/>
    </location>
</feature>
<evidence type="ECO:0000259" key="3">
    <source>
        <dbReference type="SMART" id="SM00906"/>
    </source>
</evidence>
<reference evidence="4 5" key="1">
    <citation type="submission" date="2011-06" db="EMBL/GenBank/DDBJ databases">
        <title>The Genome Sequence of Fusarium oxysporum FOSC 3-a.</title>
        <authorList>
            <consortium name="The Broad Institute Genome Sequencing Platform"/>
            <person name="Ma L.-J."/>
            <person name="Gale L.R."/>
            <person name="Schwartz D.C."/>
            <person name="Zhou S."/>
            <person name="Corby-Kistler H."/>
            <person name="Young S.K."/>
            <person name="Zeng Q."/>
            <person name="Gargeya S."/>
            <person name="Fitzgerald M."/>
            <person name="Haas B."/>
            <person name="Abouelleil A."/>
            <person name="Alvarado L."/>
            <person name="Arachchi H.M."/>
            <person name="Berlin A."/>
            <person name="Brown A."/>
            <person name="Chapman S.B."/>
            <person name="Chen Z."/>
            <person name="Dunbar C."/>
            <person name="Freedman E."/>
            <person name="Gearin G."/>
            <person name="Gellesch M."/>
            <person name="Goldberg J."/>
            <person name="Griggs A."/>
            <person name="Gujja S."/>
            <person name="Heiman D."/>
            <person name="Howarth C."/>
            <person name="Larson L."/>
            <person name="Lui A."/>
            <person name="MacDonald P.J.P."/>
            <person name="Mehta T."/>
            <person name="Montmayeur A."/>
            <person name="Murphy C."/>
            <person name="Neiman D."/>
            <person name="Pearson M."/>
            <person name="Priest M."/>
            <person name="Roberts A."/>
            <person name="Saif S."/>
            <person name="Shea T."/>
            <person name="Shenoy N."/>
            <person name="Sisk P."/>
            <person name="Stolte C."/>
            <person name="Sykes S."/>
            <person name="Wortman J."/>
            <person name="Nusbaum C."/>
            <person name="Birren B."/>
        </authorList>
    </citation>
    <scope>NUCLEOTIDE SEQUENCE [LARGE SCALE GENOMIC DNA]</scope>
    <source>
        <strain evidence="5">FOSC 3-a</strain>
    </source>
</reference>
<dbReference type="Pfam" id="PF04082">
    <property type="entry name" value="Fungal_trans"/>
    <property type="match status" value="1"/>
</dbReference>
<dbReference type="GO" id="GO:0003677">
    <property type="term" value="F:DNA binding"/>
    <property type="evidence" value="ECO:0007669"/>
    <property type="project" value="InterPro"/>
</dbReference>
<evidence type="ECO:0000256" key="1">
    <source>
        <dbReference type="ARBA" id="ARBA00006333"/>
    </source>
</evidence>
<dbReference type="SMART" id="SM00906">
    <property type="entry name" value="Fungal_trans"/>
    <property type="match status" value="1"/>
</dbReference>
<dbReference type="GO" id="GO:0003700">
    <property type="term" value="F:DNA-binding transcription factor activity"/>
    <property type="evidence" value="ECO:0007669"/>
    <property type="project" value="InterPro"/>
</dbReference>
<dbReference type="GO" id="GO:0010333">
    <property type="term" value="F:terpene synthase activity"/>
    <property type="evidence" value="ECO:0007669"/>
    <property type="project" value="InterPro"/>
</dbReference>
<evidence type="ECO:0000313" key="4">
    <source>
        <dbReference type="EMBL" id="EWY92200.1"/>
    </source>
</evidence>
<dbReference type="SFLD" id="SFLDS00005">
    <property type="entry name" value="Isoprenoid_Synthase_Type_I"/>
    <property type="match status" value="1"/>
</dbReference>
<dbReference type="GO" id="GO:0008299">
    <property type="term" value="P:isoprenoid biosynthetic process"/>
    <property type="evidence" value="ECO:0007669"/>
    <property type="project" value="UniProtKB-ARBA"/>
</dbReference>
<comment type="similarity">
    <text evidence="1">Belongs to the terpene synthase family.</text>
</comment>
<dbReference type="SFLD" id="SFLDG01020">
    <property type="entry name" value="Terpene_Cyclase_Like_2"/>
    <property type="match status" value="1"/>
</dbReference>
<dbReference type="InterPro" id="IPR034686">
    <property type="entry name" value="Terpene_cyclase-like_2"/>
</dbReference>
<dbReference type="Proteomes" id="UP000030753">
    <property type="component" value="Unassembled WGS sequence"/>
</dbReference>
<evidence type="ECO:0000256" key="2">
    <source>
        <dbReference type="ARBA" id="ARBA00023242"/>
    </source>
</evidence>
<dbReference type="GO" id="GO:0008270">
    <property type="term" value="F:zinc ion binding"/>
    <property type="evidence" value="ECO:0007669"/>
    <property type="project" value="InterPro"/>
</dbReference>
<dbReference type="Pfam" id="PF19086">
    <property type="entry name" value="Terpene_syn_C_2"/>
    <property type="match status" value="1"/>
</dbReference>
<dbReference type="OrthoDB" id="6486656at2759"/>
<dbReference type="InterPro" id="IPR008949">
    <property type="entry name" value="Isoprenoid_synthase_dom_sf"/>
</dbReference>
<name>W9IFW2_FUSOX</name>
<dbReference type="Gene3D" id="1.10.600.10">
    <property type="entry name" value="Farnesyl Diphosphate Synthase"/>
    <property type="match status" value="1"/>
</dbReference>
<evidence type="ECO:0000313" key="5">
    <source>
        <dbReference type="Proteomes" id="UP000030753"/>
    </source>
</evidence>
<dbReference type="InterPro" id="IPR007219">
    <property type="entry name" value="XnlR_reg_dom"/>
</dbReference>
<organism evidence="4 5">
    <name type="scientific">Fusarium oxysporum NRRL 32931</name>
    <dbReference type="NCBI Taxonomy" id="660029"/>
    <lineage>
        <taxon>Eukaryota</taxon>
        <taxon>Fungi</taxon>
        <taxon>Dikarya</taxon>
        <taxon>Ascomycota</taxon>
        <taxon>Pezizomycotina</taxon>
        <taxon>Sordariomycetes</taxon>
        <taxon>Hypocreomycetidae</taxon>
        <taxon>Hypocreales</taxon>
        <taxon>Nectriaceae</taxon>
        <taxon>Fusarium</taxon>
        <taxon>Fusarium oxysporum species complex</taxon>
    </lineage>
</organism>
<dbReference type="InterPro" id="IPR050987">
    <property type="entry name" value="AtrR-like"/>
</dbReference>
<dbReference type="GO" id="GO:0006351">
    <property type="term" value="P:DNA-templated transcription"/>
    <property type="evidence" value="ECO:0007669"/>
    <property type="project" value="InterPro"/>
</dbReference>
<dbReference type="EMBL" id="JH717842">
    <property type="protein sequence ID" value="EWY92200.1"/>
    <property type="molecule type" value="Genomic_DNA"/>
</dbReference>
<gene>
    <name evidence="4" type="ORF">FOYG_05785</name>
</gene>
<protein>
    <recommendedName>
        <fullName evidence="3">Xylanolytic transcriptional activator regulatory domain-containing protein</fullName>
    </recommendedName>
</protein>
<dbReference type="PANTHER" id="PTHR46910">
    <property type="entry name" value="TRANSCRIPTION FACTOR PDR1"/>
    <property type="match status" value="1"/>
</dbReference>
<dbReference type="PANTHER" id="PTHR46910:SF1">
    <property type="entry name" value="MISCELLANEOUS ZN(II)2CYS6 TRANSCRIPTION FACTOR (EUROFUNG)-RELATED"/>
    <property type="match status" value="1"/>
</dbReference>
<accession>W9IFW2</accession>
<proteinExistence type="inferred from homology"/>
<dbReference type="SUPFAM" id="SSF48576">
    <property type="entry name" value="Terpenoid synthases"/>
    <property type="match status" value="1"/>
</dbReference>
<dbReference type="HOGENOM" id="CLU_369194_0_0_1"/>
<dbReference type="CDD" id="cd12148">
    <property type="entry name" value="fungal_TF_MHR"/>
    <property type="match status" value="1"/>
</dbReference>